<dbReference type="InterPro" id="IPR036415">
    <property type="entry name" value="Lamin_tail_dom_sf"/>
</dbReference>
<evidence type="ECO:0000313" key="5">
    <source>
        <dbReference type="EMBL" id="OGY52115.1"/>
    </source>
</evidence>
<evidence type="ECO:0000256" key="1">
    <source>
        <dbReference type="SAM" id="MobiDB-lite"/>
    </source>
</evidence>
<dbReference type="InterPro" id="IPR001322">
    <property type="entry name" value="Lamin_tail_dom"/>
</dbReference>
<feature type="region of interest" description="Disordered" evidence="1">
    <location>
        <begin position="352"/>
        <end position="418"/>
    </location>
</feature>
<dbReference type="CDD" id="cd00146">
    <property type="entry name" value="PKD"/>
    <property type="match status" value="1"/>
</dbReference>
<dbReference type="Proteomes" id="UP000177376">
    <property type="component" value="Unassembled WGS sequence"/>
</dbReference>
<feature type="domain" description="LTD" evidence="4">
    <location>
        <begin position="1"/>
        <end position="120"/>
    </location>
</feature>
<evidence type="ECO:0000259" key="4">
    <source>
        <dbReference type="PROSITE" id="PS51841"/>
    </source>
</evidence>
<evidence type="ECO:0000256" key="2">
    <source>
        <dbReference type="SAM" id="Phobius"/>
    </source>
</evidence>
<feature type="domain" description="PKD" evidence="3">
    <location>
        <begin position="166"/>
        <end position="252"/>
    </location>
</feature>
<dbReference type="SUPFAM" id="SSF49299">
    <property type="entry name" value="PKD domain"/>
    <property type="match status" value="1"/>
</dbReference>
<dbReference type="InterPro" id="IPR022409">
    <property type="entry name" value="PKD/Chitinase_dom"/>
</dbReference>
<sequence length="946" mass="102353">MSLSANNLAVVINELAWMGTTVSANDEWLELYNNTGVDIDLTNWTIIAQDGTPNIILAETKTIKAHDYFLLERTSDDSVLGIMADQIYVGALGNSGEVLELRDSSNNLIDSLDASLGWPAGNNDEKKTMERINPLITSQTSNWADSGTTGGTSKAANSVYLAPNNSPVAVAGSDQSAIINEIVSFDGSGSTDSDGTIIDYQWDFGDGGSAGGALVTHAYNTIGLFSVILKVTDDNGATSTDSLTVQVSATSTTPTIINLHDLVINEFVFDPTTGAKEWIELYNNTTSTLNLNGLTLEDGVGVIANLTGVIAAHSFYIQELSTNKLNNDGDIIILKQDATIIDQVTYGSWDDGNVSDNAPIANDPDSVARRIDGQDSDTDSSDFSLTTTPTKNSANLITANPANPPTPPSTGSTGGGTSQPVILSFNLADVVINEFVSDHSDGENEWVEFYNNTPNAINLENWKIEEGSGKVTELIGTIYSHQMAVVESPKGNLNNGGDLIVLKDPNGSIIDRVVYGNWPDGNIFDNALMANDPDAVARFIDGQNSGINYNDFRITNHPTKGLPNIIGDLATTTVETKTVSEPEKTITEFPQLIITEIFPNPAGADTEDEFIEIYNPTNEEVDLSGWFLDDIEGGSRPYKITDLTIASQEHLAFFRKTTGLALNNDTDKARLINPLKETVSEIEYKNIKEDLAYALTSDNKWQVTSAPTPGDVNEIEAAEITSKNSNSGQLVKITGTVAVEPGVLGSQIFYLADEDIQVYSYKKDFPVLVVGDRVEVVGEISEGALEKRIKIKSQSDIKIIGQKTELLPTAVSLAEIDEEIEGKLVKITGEVIETRGNYVFIDDGTDEVVIYIKASTNINKSIFTEGDKVEVVGIVSQTKNGYRLLPRYDTDILKIGSVKGEQAVQESNKPTNQVNQYFIAIIIFMGVIIGWLAYKQYKLKINSKIS</sequence>
<feature type="domain" description="LTD" evidence="4">
    <location>
        <begin position="416"/>
        <end position="517"/>
    </location>
</feature>
<feature type="compositionally biased region" description="Polar residues" evidence="1">
    <location>
        <begin position="389"/>
        <end position="401"/>
    </location>
</feature>
<evidence type="ECO:0000313" key="6">
    <source>
        <dbReference type="Proteomes" id="UP000177376"/>
    </source>
</evidence>
<keyword evidence="2" id="KW-0812">Transmembrane</keyword>
<dbReference type="EMBL" id="MHIM01000025">
    <property type="protein sequence ID" value="OGY52115.1"/>
    <property type="molecule type" value="Genomic_DNA"/>
</dbReference>
<accession>A0A1G1YIE9</accession>
<protein>
    <recommendedName>
        <fullName evidence="7">PKD domain-containing protein</fullName>
    </recommendedName>
</protein>
<evidence type="ECO:0008006" key="7">
    <source>
        <dbReference type="Google" id="ProtNLM"/>
    </source>
</evidence>
<dbReference type="PROSITE" id="PS51841">
    <property type="entry name" value="LTD"/>
    <property type="match status" value="4"/>
</dbReference>
<feature type="domain" description="LTD" evidence="4">
    <location>
        <begin position="580"/>
        <end position="763"/>
    </location>
</feature>
<dbReference type="Pfam" id="PF18911">
    <property type="entry name" value="PKD_4"/>
    <property type="match status" value="1"/>
</dbReference>
<dbReference type="Gene3D" id="2.60.40.10">
    <property type="entry name" value="Immunoglobulins"/>
    <property type="match status" value="1"/>
</dbReference>
<keyword evidence="2" id="KW-0472">Membrane</keyword>
<dbReference type="PANTHER" id="PTHR37397">
    <property type="entry name" value="SI:CH211-183D21.1"/>
    <property type="match status" value="1"/>
</dbReference>
<dbReference type="Gene3D" id="2.60.40.1260">
    <property type="entry name" value="Lamin Tail domain"/>
    <property type="match status" value="1"/>
</dbReference>
<dbReference type="Pfam" id="PF00932">
    <property type="entry name" value="LTD"/>
    <property type="match status" value="4"/>
</dbReference>
<dbReference type="InterPro" id="IPR013783">
    <property type="entry name" value="Ig-like_fold"/>
</dbReference>
<evidence type="ECO:0000259" key="3">
    <source>
        <dbReference type="PROSITE" id="PS50093"/>
    </source>
</evidence>
<dbReference type="PANTHER" id="PTHR37397:SF1">
    <property type="entry name" value="LTD DOMAIN-CONTAINING PROTEIN"/>
    <property type="match status" value="1"/>
</dbReference>
<comment type="caution">
    <text evidence="5">The sequence shown here is derived from an EMBL/GenBank/DDBJ whole genome shotgun (WGS) entry which is preliminary data.</text>
</comment>
<reference evidence="5 6" key="1">
    <citation type="journal article" date="2016" name="Nat. Commun.">
        <title>Thousands of microbial genomes shed light on interconnected biogeochemical processes in an aquifer system.</title>
        <authorList>
            <person name="Anantharaman K."/>
            <person name="Brown C.T."/>
            <person name="Hug L.A."/>
            <person name="Sharon I."/>
            <person name="Castelle C.J."/>
            <person name="Probst A.J."/>
            <person name="Thomas B.C."/>
            <person name="Singh A."/>
            <person name="Wilkins M.J."/>
            <person name="Karaoz U."/>
            <person name="Brodie E.L."/>
            <person name="Williams K.H."/>
            <person name="Hubbard S.S."/>
            <person name="Banfield J.F."/>
        </authorList>
    </citation>
    <scope>NUCLEOTIDE SEQUENCE [LARGE SCALE GENOMIC DNA]</scope>
</reference>
<dbReference type="PROSITE" id="PS50093">
    <property type="entry name" value="PKD"/>
    <property type="match status" value="1"/>
</dbReference>
<gene>
    <name evidence="5" type="ORF">A3A02_03565</name>
</gene>
<name>A0A1G1YIE9_9BACT</name>
<feature type="domain" description="LTD" evidence="4">
    <location>
        <begin position="241"/>
        <end position="348"/>
    </location>
</feature>
<dbReference type="InterPro" id="IPR035986">
    <property type="entry name" value="PKD_dom_sf"/>
</dbReference>
<proteinExistence type="predicted"/>
<dbReference type="InterPro" id="IPR000601">
    <property type="entry name" value="PKD_dom"/>
</dbReference>
<dbReference type="SUPFAM" id="SSF74853">
    <property type="entry name" value="Lamin A/C globular tail domain"/>
    <property type="match status" value="4"/>
</dbReference>
<dbReference type="AlphaFoldDB" id="A0A1G1YIE9"/>
<organism evidence="5 6">
    <name type="scientific">Candidatus Buchananbacteria bacterium RIFCSPLOWO2_01_FULL_39_33</name>
    <dbReference type="NCBI Taxonomy" id="1797543"/>
    <lineage>
        <taxon>Bacteria</taxon>
        <taxon>Candidatus Buchananiibacteriota</taxon>
    </lineage>
</organism>
<feature type="transmembrane region" description="Helical" evidence="2">
    <location>
        <begin position="917"/>
        <end position="934"/>
    </location>
</feature>
<dbReference type="SMART" id="SM00089">
    <property type="entry name" value="PKD"/>
    <property type="match status" value="1"/>
</dbReference>
<keyword evidence="2" id="KW-1133">Transmembrane helix</keyword>